<feature type="region of interest" description="Disordered" evidence="14">
    <location>
        <begin position="730"/>
        <end position="780"/>
    </location>
</feature>
<dbReference type="InterPro" id="IPR015943">
    <property type="entry name" value="WD40/YVTN_repeat-like_dom_sf"/>
</dbReference>
<dbReference type="InterPro" id="IPR013332">
    <property type="entry name" value="KPR_N"/>
</dbReference>
<dbReference type="SUPFAM" id="SSF48179">
    <property type="entry name" value="6-phosphogluconate dehydrogenase C-terminal domain-like"/>
    <property type="match status" value="1"/>
</dbReference>
<evidence type="ECO:0000256" key="14">
    <source>
        <dbReference type="SAM" id="MobiDB-lite"/>
    </source>
</evidence>
<evidence type="ECO:0000256" key="9">
    <source>
        <dbReference type="ARBA" id="ARBA00023203"/>
    </source>
</evidence>
<feature type="compositionally biased region" description="Pro residues" evidence="14">
    <location>
        <begin position="759"/>
        <end position="776"/>
    </location>
</feature>
<dbReference type="Pfam" id="PF08953">
    <property type="entry name" value="DUF1899"/>
    <property type="match status" value="1"/>
</dbReference>
<dbReference type="PROSITE" id="PS50294">
    <property type="entry name" value="WD_REPEATS_REGION"/>
    <property type="match status" value="2"/>
</dbReference>
<feature type="repeat" description="WD" evidence="11">
    <location>
        <begin position="388"/>
        <end position="422"/>
    </location>
</feature>
<dbReference type="AlphaFoldDB" id="A0A9W8M8T8"/>
<evidence type="ECO:0000256" key="3">
    <source>
        <dbReference type="ARBA" id="ARBA00022553"/>
    </source>
</evidence>
<feature type="domain" description="DUF1899" evidence="16">
    <location>
        <begin position="315"/>
        <end position="379"/>
    </location>
</feature>
<evidence type="ECO:0000256" key="1">
    <source>
        <dbReference type="ARBA" id="ARBA00007870"/>
    </source>
</evidence>
<feature type="signal peptide" evidence="15">
    <location>
        <begin position="1"/>
        <end position="17"/>
    </location>
</feature>
<dbReference type="InterPro" id="IPR036291">
    <property type="entry name" value="NAD(P)-bd_dom_sf"/>
</dbReference>
<comment type="caution">
    <text evidence="17">The sequence shown here is derived from an EMBL/GenBank/DDBJ whole genome shotgun (WGS) entry which is preliminary data.</text>
</comment>
<dbReference type="Pfam" id="PF08546">
    <property type="entry name" value="ApbA_C"/>
    <property type="match status" value="1"/>
</dbReference>
<evidence type="ECO:0000256" key="12">
    <source>
        <dbReference type="RuleBase" id="RU280818"/>
    </source>
</evidence>
<dbReference type="PROSITE" id="PS50082">
    <property type="entry name" value="WD_REPEATS_2"/>
    <property type="match status" value="3"/>
</dbReference>
<feature type="chain" id="PRO_5040774543" description="Coronin" evidence="15">
    <location>
        <begin position="18"/>
        <end position="920"/>
    </location>
</feature>
<dbReference type="Pfam" id="PF12894">
    <property type="entry name" value="ANAPC4_WD40"/>
    <property type="match status" value="1"/>
</dbReference>
<dbReference type="FunFam" id="1.10.1040.10:FF:000017">
    <property type="entry name" value="2-dehydropantoate 2-reductase"/>
    <property type="match status" value="1"/>
</dbReference>
<protein>
    <recommendedName>
        <fullName evidence="12">Coronin</fullName>
    </recommendedName>
</protein>
<name>A0A9W8M8T8_9FUNG</name>
<dbReference type="InterPro" id="IPR008927">
    <property type="entry name" value="6-PGluconate_DH-like_C_sf"/>
</dbReference>
<evidence type="ECO:0000256" key="8">
    <source>
        <dbReference type="ARBA" id="ARBA00023054"/>
    </source>
</evidence>
<feature type="coiled-coil region" evidence="13">
    <location>
        <begin position="786"/>
        <end position="901"/>
    </location>
</feature>
<reference evidence="17" key="1">
    <citation type="submission" date="2022-07" db="EMBL/GenBank/DDBJ databases">
        <title>Phylogenomic reconstructions and comparative analyses of Kickxellomycotina fungi.</title>
        <authorList>
            <person name="Reynolds N.K."/>
            <person name="Stajich J.E."/>
            <person name="Barry K."/>
            <person name="Grigoriev I.V."/>
            <person name="Crous P."/>
            <person name="Smith M.E."/>
        </authorList>
    </citation>
    <scope>NUCLEOTIDE SEQUENCE</scope>
    <source>
        <strain evidence="17">RSA 476</strain>
    </source>
</reference>
<dbReference type="EMBL" id="JANBUY010000004">
    <property type="protein sequence ID" value="KAJ2868332.1"/>
    <property type="molecule type" value="Genomic_DNA"/>
</dbReference>
<dbReference type="InterPro" id="IPR013752">
    <property type="entry name" value="KPA_reductase"/>
</dbReference>
<feature type="repeat" description="WD" evidence="11">
    <location>
        <begin position="484"/>
        <end position="525"/>
    </location>
</feature>
<dbReference type="SUPFAM" id="SSF50978">
    <property type="entry name" value="WD40 repeat-like"/>
    <property type="match status" value="1"/>
</dbReference>
<dbReference type="SMART" id="SM00320">
    <property type="entry name" value="WD40"/>
    <property type="match status" value="4"/>
</dbReference>
<keyword evidence="4 11" id="KW-0853">WD repeat</keyword>
<dbReference type="Pfam" id="PF00400">
    <property type="entry name" value="WD40"/>
    <property type="match status" value="2"/>
</dbReference>
<dbReference type="NCBIfam" id="TIGR00745">
    <property type="entry name" value="apbA_panE"/>
    <property type="match status" value="1"/>
</dbReference>
<keyword evidence="8 13" id="KW-0175">Coiled coil</keyword>
<dbReference type="Proteomes" id="UP001140074">
    <property type="component" value="Unassembled WGS sequence"/>
</dbReference>
<dbReference type="Gene3D" id="2.130.10.10">
    <property type="entry name" value="YVTN repeat-like/Quinoprotein amine dehydrogenase"/>
    <property type="match status" value="1"/>
</dbReference>
<dbReference type="Gene3D" id="3.40.50.720">
    <property type="entry name" value="NAD(P)-binding Rossmann-like Domain"/>
    <property type="match status" value="1"/>
</dbReference>
<dbReference type="GO" id="GO:0007015">
    <property type="term" value="P:actin filament organization"/>
    <property type="evidence" value="ECO:0007669"/>
    <property type="project" value="TreeGrafter"/>
</dbReference>
<evidence type="ECO:0000256" key="10">
    <source>
        <dbReference type="ARBA" id="ARBA00062568"/>
    </source>
</evidence>
<comment type="similarity">
    <text evidence="2 12">Belongs to the WD repeat coronin family.</text>
</comment>
<dbReference type="PANTHER" id="PTHR10856:SF0">
    <property type="entry name" value="CORONIN"/>
    <property type="match status" value="1"/>
</dbReference>
<dbReference type="PANTHER" id="PTHR10856">
    <property type="entry name" value="CORONIN"/>
    <property type="match status" value="1"/>
</dbReference>
<evidence type="ECO:0000313" key="17">
    <source>
        <dbReference type="EMBL" id="KAJ2868332.1"/>
    </source>
</evidence>
<evidence type="ECO:0000256" key="13">
    <source>
        <dbReference type="SAM" id="Coils"/>
    </source>
</evidence>
<sequence length="920" mass="98910">MFKVLLFGSGALGSVFAWRLQESGKAEVTAVCRSNYEAVSQHGFRITSQMYGDHIYQPSRVVRSVEEAVDDGTSYDFIVVCTKALPNLGDNSGLITSAVTQQTVILLIQNGIGIEGPFLTRYPDNAVVSVVAYIDVSQPEDGVIEHGGKSVLAMGPPSPRLEELAQAWRDGGVVCSVAENIQALRWLKLAWNASFNTVAVASGGNDSRKMLDDPECRQLVQRLMYEVYRLGEAVTGAPLPVMRGIDGPEALIAETDEPGVVVVPSMLMDFLAKRPLEHAVILGNPIAIARDLGVDVPCMQAVYALQASLVVLMASIVRASKYRHVFGTASKREECYENLRVSINAWDTNYVCANPKYVAVNWNAGGGGAFCVVPHSQAGKLRGDFPLFSAHSGAVLDTAFSPFDDDVIASGAEDHQAMVWRVPADLAEREEEDVTQPLVVLGGHGRKVGHVAWNPVAENVLAVASSDHTVKIWDVGQVVVKSTLAGFGDSIMSIAWNHDGTLLAATCRDKRLRIFDARSGNIVQEGAGHLGVKGSRVVWLGNEPRLVTTGFSRTSDREIYLWDSMNLAAPISKLNVDMSAGMLMPFYDSGSSMLYVAGKGDGNIRYYEYTDDKLYLLSEYSSPEPQRGLGVMPKRGVDVGKCEVMRFFKVASNTLVEPVSFRVPRKAETFQADIYPPAHAGRPALSADQYFAGQDAEPVLVDMESLFRDGPLVVAGEAPAPASATKFVRCATKPPPSEASQNPPPPAQSPVRRLSPAPQVAPPPVESQTPPSPPPTAATITPAPAVVASNEEANRLRDENARLQAQLGQVQAQAGDAQQRAQRAEQAAADSEQSLRTVQAQLDDAVQKAAKDADALRAQVDAATQSADEYKARLVKAEDTAKEHELNCQGLEKELRDAIDAANSLALAAEKAADSLQASQ</sequence>
<evidence type="ECO:0000256" key="7">
    <source>
        <dbReference type="ARBA" id="ARBA00023002"/>
    </source>
</evidence>
<dbReference type="Pfam" id="PF16300">
    <property type="entry name" value="WD40_4"/>
    <property type="match status" value="1"/>
</dbReference>
<evidence type="ECO:0000259" key="16">
    <source>
        <dbReference type="SMART" id="SM01166"/>
    </source>
</evidence>
<dbReference type="Pfam" id="PF02558">
    <property type="entry name" value="ApbA"/>
    <property type="match status" value="1"/>
</dbReference>
<evidence type="ECO:0000256" key="15">
    <source>
        <dbReference type="SAM" id="SignalP"/>
    </source>
</evidence>
<feature type="compositionally biased region" description="Pro residues" evidence="14">
    <location>
        <begin position="733"/>
        <end position="748"/>
    </location>
</feature>
<evidence type="ECO:0000256" key="2">
    <source>
        <dbReference type="ARBA" id="ARBA00009482"/>
    </source>
</evidence>
<dbReference type="GO" id="GO:0030479">
    <property type="term" value="C:actin cortical patch"/>
    <property type="evidence" value="ECO:0007669"/>
    <property type="project" value="UniProtKB-ARBA"/>
</dbReference>
<keyword evidence="9" id="KW-0009">Actin-binding</keyword>
<dbReference type="InterPro" id="IPR024977">
    <property type="entry name" value="Apc4-like_WD40_dom"/>
</dbReference>
<keyword evidence="7" id="KW-0560">Oxidoreductase</keyword>
<evidence type="ECO:0000256" key="11">
    <source>
        <dbReference type="PROSITE-ProRule" id="PRU00221"/>
    </source>
</evidence>
<comment type="subunit">
    <text evidence="10">Binds to F-actin.</text>
</comment>
<comment type="similarity">
    <text evidence="1">Belongs to the ketopantoate reductase family.</text>
</comment>
<dbReference type="InterPro" id="IPR013328">
    <property type="entry name" value="6PGD_dom2"/>
</dbReference>
<keyword evidence="15" id="KW-0732">Signal</keyword>
<keyword evidence="18" id="KW-1185">Reference proteome</keyword>
<dbReference type="GO" id="GO:0015940">
    <property type="term" value="P:pantothenate biosynthetic process"/>
    <property type="evidence" value="ECO:0007669"/>
    <property type="project" value="InterPro"/>
</dbReference>
<dbReference type="GO" id="GO:0051015">
    <property type="term" value="F:actin filament binding"/>
    <property type="evidence" value="ECO:0007669"/>
    <property type="project" value="TreeGrafter"/>
</dbReference>
<dbReference type="GO" id="GO:0008677">
    <property type="term" value="F:2-dehydropantoate 2-reductase activity"/>
    <property type="evidence" value="ECO:0007669"/>
    <property type="project" value="InterPro"/>
</dbReference>
<accession>A0A9W8M8T8</accession>
<dbReference type="InterPro" id="IPR001680">
    <property type="entry name" value="WD40_rpt"/>
</dbReference>
<keyword evidence="6" id="KW-0521">NADP</keyword>
<evidence type="ECO:0000256" key="5">
    <source>
        <dbReference type="ARBA" id="ARBA00022737"/>
    </source>
</evidence>
<evidence type="ECO:0000256" key="6">
    <source>
        <dbReference type="ARBA" id="ARBA00022857"/>
    </source>
</evidence>
<dbReference type="InterPro" id="IPR003710">
    <property type="entry name" value="ApbA"/>
</dbReference>
<proteinExistence type="inferred from homology"/>
<organism evidence="17 18">
    <name type="scientific">Coemansia aciculifera</name>
    <dbReference type="NCBI Taxonomy" id="417176"/>
    <lineage>
        <taxon>Eukaryota</taxon>
        <taxon>Fungi</taxon>
        <taxon>Fungi incertae sedis</taxon>
        <taxon>Zoopagomycota</taxon>
        <taxon>Kickxellomycotina</taxon>
        <taxon>Kickxellomycetes</taxon>
        <taxon>Kickxellales</taxon>
        <taxon>Kickxellaceae</taxon>
        <taxon>Coemansia</taxon>
    </lineage>
</organism>
<dbReference type="InterPro" id="IPR036322">
    <property type="entry name" value="WD40_repeat_dom_sf"/>
</dbReference>
<feature type="repeat" description="WD" evidence="11">
    <location>
        <begin position="441"/>
        <end position="475"/>
    </location>
</feature>
<gene>
    <name evidence="17" type="primary">CRN1</name>
    <name evidence="17" type="ORF">GGH94_000172</name>
</gene>
<dbReference type="Gene3D" id="1.10.1040.10">
    <property type="entry name" value="N-(1-d-carboxylethyl)-l-norvaline Dehydrogenase, domain 2"/>
    <property type="match status" value="1"/>
</dbReference>
<dbReference type="FunFam" id="2.130.10.10:FF:000197">
    <property type="entry name" value="Coronin"/>
    <property type="match status" value="1"/>
</dbReference>
<dbReference type="SMART" id="SM01166">
    <property type="entry name" value="DUF1899"/>
    <property type="match status" value="1"/>
</dbReference>
<keyword evidence="3" id="KW-0597">Phosphoprotein</keyword>
<keyword evidence="5 12" id="KW-0677">Repeat</keyword>
<dbReference type="SMART" id="SM01167">
    <property type="entry name" value="DUF1900"/>
    <property type="match status" value="1"/>
</dbReference>
<dbReference type="InterPro" id="IPR015505">
    <property type="entry name" value="Coronin"/>
</dbReference>
<evidence type="ECO:0000313" key="18">
    <source>
        <dbReference type="Proteomes" id="UP001140074"/>
    </source>
</evidence>
<dbReference type="InterPro" id="IPR015048">
    <property type="entry name" value="DUF1899"/>
</dbReference>
<dbReference type="SUPFAM" id="SSF51735">
    <property type="entry name" value="NAD(P)-binding Rossmann-fold domains"/>
    <property type="match status" value="1"/>
</dbReference>
<evidence type="ECO:0000256" key="4">
    <source>
        <dbReference type="ARBA" id="ARBA00022574"/>
    </source>
</evidence>